<evidence type="ECO:0000256" key="1">
    <source>
        <dbReference type="SAM" id="Phobius"/>
    </source>
</evidence>
<keyword evidence="1" id="KW-1133">Transmembrane helix</keyword>
<feature type="domain" description="Rhodanese" evidence="2">
    <location>
        <begin position="49"/>
        <end position="71"/>
    </location>
</feature>
<dbReference type="GO" id="GO:0005886">
    <property type="term" value="C:plasma membrane"/>
    <property type="evidence" value="ECO:0007669"/>
    <property type="project" value="TreeGrafter"/>
</dbReference>
<dbReference type="Pfam" id="PF05656">
    <property type="entry name" value="DUF805"/>
    <property type="match status" value="1"/>
</dbReference>
<dbReference type="RefSeq" id="WP_076483912.1">
    <property type="nucleotide sequence ID" value="NZ_FTOG01000002.1"/>
</dbReference>
<reference evidence="4" key="1">
    <citation type="submission" date="2017-01" db="EMBL/GenBank/DDBJ databases">
        <authorList>
            <person name="Varghese N."/>
            <person name="Submissions S."/>
        </authorList>
    </citation>
    <scope>NUCLEOTIDE SEQUENCE [LARGE SCALE GENOMIC DNA]</scope>
    <source>
        <strain evidence="4">DSM 19945</strain>
    </source>
</reference>
<feature type="transmembrane region" description="Helical" evidence="1">
    <location>
        <begin position="68"/>
        <end position="86"/>
    </location>
</feature>
<evidence type="ECO:0000259" key="2">
    <source>
        <dbReference type="PROSITE" id="PS50206"/>
    </source>
</evidence>
<dbReference type="EMBL" id="FTOG01000002">
    <property type="protein sequence ID" value="SIS59356.1"/>
    <property type="molecule type" value="Genomic_DNA"/>
</dbReference>
<dbReference type="AlphaFoldDB" id="A0A1N7KCN0"/>
<dbReference type="InterPro" id="IPR008523">
    <property type="entry name" value="DUF805"/>
</dbReference>
<dbReference type="Proteomes" id="UP000186221">
    <property type="component" value="Unassembled WGS sequence"/>
</dbReference>
<protein>
    <submittedName>
        <fullName evidence="3">Uncharacterized membrane protein YhaH, DUF805 family</fullName>
    </submittedName>
</protein>
<dbReference type="PANTHER" id="PTHR34980:SF2">
    <property type="entry name" value="INNER MEMBRANE PROTEIN YHAH-RELATED"/>
    <property type="match status" value="1"/>
</dbReference>
<accession>A0A1N7KCN0</accession>
<keyword evidence="4" id="KW-1185">Reference proteome</keyword>
<sequence length="139" mass="15211">MNLISAVKTCLRNYATFRGRAPRSEFWWFILFFFLVSVVLATIETAVFGIGEVSHVDGGYEWQSNGGPLTVLFSLAMVLPMLAVTVRRLHDVGKSGWFILIGLIPLIGGLVLLFFYVQPSQQGPNQFGASPNGGPPPLP</sequence>
<gene>
    <name evidence="3" type="ORF">SAMN05421580_102348</name>
</gene>
<dbReference type="PANTHER" id="PTHR34980">
    <property type="entry name" value="INNER MEMBRANE PROTEIN-RELATED-RELATED"/>
    <property type="match status" value="1"/>
</dbReference>
<evidence type="ECO:0000313" key="4">
    <source>
        <dbReference type="Proteomes" id="UP000186221"/>
    </source>
</evidence>
<keyword evidence="1" id="KW-0472">Membrane</keyword>
<feature type="transmembrane region" description="Helical" evidence="1">
    <location>
        <begin position="26"/>
        <end position="48"/>
    </location>
</feature>
<dbReference type="OrthoDB" id="9812349at2"/>
<organism evidence="3 4">
    <name type="scientific">Rhodobacter aestuarii</name>
    <dbReference type="NCBI Taxonomy" id="453582"/>
    <lineage>
        <taxon>Bacteria</taxon>
        <taxon>Pseudomonadati</taxon>
        <taxon>Pseudomonadota</taxon>
        <taxon>Alphaproteobacteria</taxon>
        <taxon>Rhodobacterales</taxon>
        <taxon>Rhodobacter group</taxon>
        <taxon>Rhodobacter</taxon>
    </lineage>
</organism>
<dbReference type="PROSITE" id="PS50206">
    <property type="entry name" value="RHODANESE_3"/>
    <property type="match status" value="1"/>
</dbReference>
<name>A0A1N7KCN0_9RHOB</name>
<feature type="transmembrane region" description="Helical" evidence="1">
    <location>
        <begin position="98"/>
        <end position="117"/>
    </location>
</feature>
<evidence type="ECO:0000313" key="3">
    <source>
        <dbReference type="EMBL" id="SIS59356.1"/>
    </source>
</evidence>
<dbReference type="InterPro" id="IPR001763">
    <property type="entry name" value="Rhodanese-like_dom"/>
</dbReference>
<proteinExistence type="predicted"/>
<keyword evidence="1" id="KW-0812">Transmembrane</keyword>
<dbReference type="STRING" id="453582.SAMN05421580_102348"/>